<protein>
    <submittedName>
        <fullName evidence="1">Uncharacterized protein</fullName>
    </submittedName>
</protein>
<organism evidence="1 2">
    <name type="scientific">Ochrobactrum soli</name>
    <dbReference type="NCBI Taxonomy" id="2448455"/>
    <lineage>
        <taxon>Bacteria</taxon>
        <taxon>Pseudomonadati</taxon>
        <taxon>Pseudomonadota</taxon>
        <taxon>Alphaproteobacteria</taxon>
        <taxon>Hyphomicrobiales</taxon>
        <taxon>Brucellaceae</taxon>
        <taxon>Brucella/Ochrobactrum group</taxon>
        <taxon>Ochrobactrum</taxon>
    </lineage>
</organism>
<reference evidence="1 2" key="1">
    <citation type="submission" date="2020-05" db="EMBL/GenBank/DDBJ databases">
        <title>Draft Genome Sequence of Ochrobactrum soli Isolated from Stable Fly Gut.</title>
        <authorList>
            <person name="Pileggi M.T."/>
            <person name="Vazhakkala L.J."/>
            <person name="Wong C.N."/>
        </authorList>
    </citation>
    <scope>NUCLEOTIDE SEQUENCE [LARGE SCALE GENOMIC DNA]</scope>
    <source>
        <strain evidence="1 2">MTP-C0764</strain>
    </source>
</reference>
<gene>
    <name evidence="1" type="ORF">HKX02_07530</name>
</gene>
<comment type="caution">
    <text evidence="1">The sequence shown here is derived from an EMBL/GenBank/DDBJ whole genome shotgun (WGS) entry which is preliminary data.</text>
</comment>
<dbReference type="RefSeq" id="WP_171317733.1">
    <property type="nucleotide sequence ID" value="NZ_JABFCY010000003.1"/>
</dbReference>
<accession>A0A849KKN3</accession>
<name>A0A849KKN3_9HYPH</name>
<dbReference type="AlphaFoldDB" id="A0A849KKN3"/>
<dbReference type="Proteomes" id="UP000574931">
    <property type="component" value="Unassembled WGS sequence"/>
</dbReference>
<dbReference type="EMBL" id="JABFCY010000003">
    <property type="protein sequence ID" value="NNU60110.1"/>
    <property type="molecule type" value="Genomic_DNA"/>
</dbReference>
<evidence type="ECO:0000313" key="1">
    <source>
        <dbReference type="EMBL" id="NNU60110.1"/>
    </source>
</evidence>
<keyword evidence="2" id="KW-1185">Reference proteome</keyword>
<sequence>MINNTRRVKDAADIQLAIHENAKSIEIEGVIDNLPSLKLSSGTLLRGVDGTAELRFKEGQPGLILSANHRIADLRIVTDETQIAIGLADENTDLGTITVHNIRTVGRFHLEAAGAIAGHFKLADIHVERADARIAAHRPSGFGVEVLLGGLTVLNNSKNKASRWTLEAHNLSGGSKENPLRGSGIFIFGGAYIPFDADMAKAPAPTEAGGVIELTELTTGEIHSDGGIPKGTGNLITGGVFVGSGVNALSVINQDSVTTYSPNDMVLDNWGAVDSWAAKAPITSYGSSGIGFVNFGDINALKIQAPIETHGLGARGFNLYDGTLNHAEFQSITTFGDGAIGVQLSKPFGTITVDGDIRTKGGEGESLVRGKVVHLKAHAFSLKPGASGKEFKVLGQAIAENETVADFDFEAPVDVIQRCEIAGKKLGAS</sequence>
<evidence type="ECO:0000313" key="2">
    <source>
        <dbReference type="Proteomes" id="UP000574931"/>
    </source>
</evidence>
<proteinExistence type="predicted"/>